<evidence type="ECO:0000256" key="3">
    <source>
        <dbReference type="ARBA" id="ARBA00022692"/>
    </source>
</evidence>
<dbReference type="KEGG" id="ehn:H9Q80_18555"/>
<feature type="transmembrane region" description="Helical" evidence="6">
    <location>
        <begin position="442"/>
        <end position="461"/>
    </location>
</feature>
<evidence type="ECO:0000256" key="2">
    <source>
        <dbReference type="ARBA" id="ARBA00022475"/>
    </source>
</evidence>
<feature type="transmembrane region" description="Helical" evidence="6">
    <location>
        <begin position="163"/>
        <end position="185"/>
    </location>
</feature>
<dbReference type="EMBL" id="CP060636">
    <property type="protein sequence ID" value="QNM12214.1"/>
    <property type="molecule type" value="Genomic_DNA"/>
</dbReference>
<feature type="transmembrane region" description="Helical" evidence="6">
    <location>
        <begin position="12"/>
        <end position="31"/>
    </location>
</feature>
<keyword evidence="5 6" id="KW-0472">Membrane</keyword>
<dbReference type="RefSeq" id="WP_117453826.1">
    <property type="nucleotide sequence ID" value="NZ_CP060636.1"/>
</dbReference>
<evidence type="ECO:0000256" key="4">
    <source>
        <dbReference type="ARBA" id="ARBA00022989"/>
    </source>
</evidence>
<protein>
    <submittedName>
        <fullName evidence="7">YfcC family protein</fullName>
    </submittedName>
</protein>
<feature type="transmembrane region" description="Helical" evidence="6">
    <location>
        <begin position="258"/>
        <end position="281"/>
    </location>
</feature>
<keyword evidence="2" id="KW-1003">Cell membrane</keyword>
<feature type="transmembrane region" description="Helical" evidence="6">
    <location>
        <begin position="343"/>
        <end position="365"/>
    </location>
</feature>
<dbReference type="GO" id="GO:0005886">
    <property type="term" value="C:plasma membrane"/>
    <property type="evidence" value="ECO:0007669"/>
    <property type="project" value="UniProtKB-SubCell"/>
</dbReference>
<dbReference type="Pfam" id="PF03606">
    <property type="entry name" value="DcuC"/>
    <property type="match status" value="1"/>
</dbReference>
<dbReference type="PANTHER" id="PTHR43652:SF6">
    <property type="entry name" value="ARGININE REPRESSOR"/>
    <property type="match status" value="1"/>
</dbReference>
<accession>A0A7G9GN32</accession>
<keyword evidence="4 6" id="KW-1133">Transmembrane helix</keyword>
<gene>
    <name evidence="7" type="ORF">H9Q80_18555</name>
</gene>
<feature type="transmembrane region" description="Helical" evidence="6">
    <location>
        <begin position="77"/>
        <end position="95"/>
    </location>
</feature>
<evidence type="ECO:0000256" key="1">
    <source>
        <dbReference type="ARBA" id="ARBA00004651"/>
    </source>
</evidence>
<feature type="transmembrane region" description="Helical" evidence="6">
    <location>
        <begin position="287"/>
        <end position="311"/>
    </location>
</feature>
<organism evidence="7 8">
    <name type="scientific">[Eubacterium] hominis</name>
    <dbReference type="NCBI Taxonomy" id="2764325"/>
    <lineage>
        <taxon>Bacteria</taxon>
        <taxon>Bacillati</taxon>
        <taxon>Bacillota</taxon>
        <taxon>Erysipelotrichia</taxon>
        <taxon>Erysipelotrichales</taxon>
        <taxon>Erysipelotrichaceae</taxon>
        <taxon>Amedibacillus</taxon>
    </lineage>
</organism>
<reference evidence="7 8" key="1">
    <citation type="submission" date="2020-08" db="EMBL/GenBank/DDBJ databases">
        <authorList>
            <person name="Liu C."/>
            <person name="Sun Q."/>
        </authorList>
    </citation>
    <scope>NUCLEOTIDE SEQUENCE [LARGE SCALE GENOMIC DNA]</scope>
    <source>
        <strain evidence="7 8">NSJ-61</strain>
    </source>
</reference>
<evidence type="ECO:0000256" key="5">
    <source>
        <dbReference type="ARBA" id="ARBA00023136"/>
    </source>
</evidence>
<evidence type="ECO:0000256" key="6">
    <source>
        <dbReference type="SAM" id="Phobius"/>
    </source>
</evidence>
<comment type="subcellular location">
    <subcellularLocation>
        <location evidence="1">Cell membrane</location>
        <topology evidence="1">Multi-pass membrane protein</topology>
    </subcellularLocation>
</comment>
<keyword evidence="8" id="KW-1185">Reference proteome</keyword>
<dbReference type="InterPro" id="IPR018385">
    <property type="entry name" value="C4_dicarb_anaerob_car-like"/>
</dbReference>
<evidence type="ECO:0000313" key="7">
    <source>
        <dbReference type="EMBL" id="QNM12214.1"/>
    </source>
</evidence>
<sequence length="462" mass="51063">MEKKKKKFQMPHAYVIIFLMTMLTAVLANIVPAGEFERIVDAAGNTIVVPDSYHAVEKVGCSIFDMFKSIQLGFVDGAQIIFFIIFAYAFVYILIKNGTFDAVVGFILRKIGDRIELIIPVCMITFGLLGSTMGMFEETYGLIPVFISIAAVLGYDAIVGGSIIYLGVAIGFAAATINPFTVGIAQEVAGVTMFSGLGYRIVCFAVFMGISIWYVWRYAHRVKKDPTKSVLYGAKVEMLEVGSKDELMKSKFTWTHKISCLMFVFTIAMLLIGTIKFGWYIDEIATLFIIMTVVTGFISRFTASQIAEFFIEASKEMMYGALLVGVSRSIPVIMDNAHIIDTIVYWLANLLSNFQGMLSAMGMLFVQNIINFFIPSGAGQALVTMPILAPVGEMVGVSRQVSVLAFQFGDGFSNIFWPTSVFMMCGIMRLPIDRWYKFVTPLFGLLFIASMVLLGVAVVIGY</sequence>
<proteinExistence type="predicted"/>
<dbReference type="Proteomes" id="UP000515856">
    <property type="component" value="Chromosome"/>
</dbReference>
<feature type="transmembrane region" description="Helical" evidence="6">
    <location>
        <begin position="115"/>
        <end position="134"/>
    </location>
</feature>
<dbReference type="AlphaFoldDB" id="A0A7G9GN32"/>
<feature type="transmembrane region" description="Helical" evidence="6">
    <location>
        <begin position="411"/>
        <end position="430"/>
    </location>
</feature>
<name>A0A7G9GN32_9FIRM</name>
<dbReference type="InterPro" id="IPR051679">
    <property type="entry name" value="DASS-Related_Transporters"/>
</dbReference>
<evidence type="ECO:0000313" key="8">
    <source>
        <dbReference type="Proteomes" id="UP000515856"/>
    </source>
</evidence>
<dbReference type="PANTHER" id="PTHR43652">
    <property type="entry name" value="BASIC AMINO ACID ANTIPORTER YFCC-RELATED"/>
    <property type="match status" value="1"/>
</dbReference>
<feature type="transmembrane region" description="Helical" evidence="6">
    <location>
        <begin position="140"/>
        <end position="158"/>
    </location>
</feature>
<feature type="transmembrane region" description="Helical" evidence="6">
    <location>
        <begin position="197"/>
        <end position="216"/>
    </location>
</feature>
<keyword evidence="3 6" id="KW-0812">Transmembrane</keyword>